<keyword evidence="1" id="KW-1133">Transmembrane helix</keyword>
<feature type="transmembrane region" description="Helical" evidence="1">
    <location>
        <begin position="71"/>
        <end position="96"/>
    </location>
</feature>
<organism evidence="2 3">
    <name type="scientific">Coprinellus micaceus</name>
    <name type="common">Glistening ink-cap mushroom</name>
    <name type="synonym">Coprinus micaceus</name>
    <dbReference type="NCBI Taxonomy" id="71717"/>
    <lineage>
        <taxon>Eukaryota</taxon>
        <taxon>Fungi</taxon>
        <taxon>Dikarya</taxon>
        <taxon>Basidiomycota</taxon>
        <taxon>Agaricomycotina</taxon>
        <taxon>Agaricomycetes</taxon>
        <taxon>Agaricomycetidae</taxon>
        <taxon>Agaricales</taxon>
        <taxon>Agaricineae</taxon>
        <taxon>Psathyrellaceae</taxon>
        <taxon>Coprinellus</taxon>
    </lineage>
</organism>
<evidence type="ECO:0000256" key="1">
    <source>
        <dbReference type="SAM" id="Phobius"/>
    </source>
</evidence>
<feature type="transmembrane region" description="Helical" evidence="1">
    <location>
        <begin position="7"/>
        <end position="27"/>
    </location>
</feature>
<dbReference type="OrthoDB" id="2922612at2759"/>
<evidence type="ECO:0000313" key="3">
    <source>
        <dbReference type="Proteomes" id="UP000298030"/>
    </source>
</evidence>
<sequence length="189" mass="20932">MLWDHRTYYGLLELLCGGALVLCISGYNEGAGRGWEHLLQRGIQGIIILGGIIPIHWYSNQRLSGHFLTRSLSHLAVLSSLTLFTLVLQIVTLIPSECEKEGGQWCRSDTSALVDVLIWFTLPTLVGAAFVIWKVARTPPPRDPILAELPSTLDNEDPDDEATRAWASMNVADGIEDDSLEPQGQVRLR</sequence>
<reference evidence="2 3" key="1">
    <citation type="journal article" date="2019" name="Nat. Ecol. Evol.">
        <title>Megaphylogeny resolves global patterns of mushroom evolution.</title>
        <authorList>
            <person name="Varga T."/>
            <person name="Krizsan K."/>
            <person name="Foldi C."/>
            <person name="Dima B."/>
            <person name="Sanchez-Garcia M."/>
            <person name="Sanchez-Ramirez S."/>
            <person name="Szollosi G.J."/>
            <person name="Szarkandi J.G."/>
            <person name="Papp V."/>
            <person name="Albert L."/>
            <person name="Andreopoulos W."/>
            <person name="Angelini C."/>
            <person name="Antonin V."/>
            <person name="Barry K.W."/>
            <person name="Bougher N.L."/>
            <person name="Buchanan P."/>
            <person name="Buyck B."/>
            <person name="Bense V."/>
            <person name="Catcheside P."/>
            <person name="Chovatia M."/>
            <person name="Cooper J."/>
            <person name="Damon W."/>
            <person name="Desjardin D."/>
            <person name="Finy P."/>
            <person name="Geml J."/>
            <person name="Haridas S."/>
            <person name="Hughes K."/>
            <person name="Justo A."/>
            <person name="Karasinski D."/>
            <person name="Kautmanova I."/>
            <person name="Kiss B."/>
            <person name="Kocsube S."/>
            <person name="Kotiranta H."/>
            <person name="LaButti K.M."/>
            <person name="Lechner B.E."/>
            <person name="Liimatainen K."/>
            <person name="Lipzen A."/>
            <person name="Lukacs Z."/>
            <person name="Mihaltcheva S."/>
            <person name="Morgado L.N."/>
            <person name="Niskanen T."/>
            <person name="Noordeloos M.E."/>
            <person name="Ohm R.A."/>
            <person name="Ortiz-Santana B."/>
            <person name="Ovrebo C."/>
            <person name="Racz N."/>
            <person name="Riley R."/>
            <person name="Savchenko A."/>
            <person name="Shiryaev A."/>
            <person name="Soop K."/>
            <person name="Spirin V."/>
            <person name="Szebenyi C."/>
            <person name="Tomsovsky M."/>
            <person name="Tulloss R.E."/>
            <person name="Uehling J."/>
            <person name="Grigoriev I.V."/>
            <person name="Vagvolgyi C."/>
            <person name="Papp T."/>
            <person name="Martin F.M."/>
            <person name="Miettinen O."/>
            <person name="Hibbett D.S."/>
            <person name="Nagy L.G."/>
        </authorList>
    </citation>
    <scope>NUCLEOTIDE SEQUENCE [LARGE SCALE GENOMIC DNA]</scope>
    <source>
        <strain evidence="2 3">FP101781</strain>
    </source>
</reference>
<dbReference type="Proteomes" id="UP000298030">
    <property type="component" value="Unassembled WGS sequence"/>
</dbReference>
<keyword evidence="1" id="KW-0472">Membrane</keyword>
<gene>
    <name evidence="2" type="ORF">FA13DRAFT_1733176</name>
</gene>
<evidence type="ECO:0000313" key="2">
    <source>
        <dbReference type="EMBL" id="TEB30758.1"/>
    </source>
</evidence>
<name>A0A4Y7T9Z4_COPMI</name>
<protein>
    <submittedName>
        <fullName evidence="2">Uncharacterized protein</fullName>
    </submittedName>
</protein>
<keyword evidence="1" id="KW-0812">Transmembrane</keyword>
<comment type="caution">
    <text evidence="2">The sequence shown here is derived from an EMBL/GenBank/DDBJ whole genome shotgun (WGS) entry which is preliminary data.</text>
</comment>
<dbReference type="EMBL" id="QPFP01000021">
    <property type="protein sequence ID" value="TEB30758.1"/>
    <property type="molecule type" value="Genomic_DNA"/>
</dbReference>
<feature type="transmembrane region" description="Helical" evidence="1">
    <location>
        <begin position="116"/>
        <end position="136"/>
    </location>
</feature>
<proteinExistence type="predicted"/>
<accession>A0A4Y7T9Z4</accession>
<dbReference type="AlphaFoldDB" id="A0A4Y7T9Z4"/>
<keyword evidence="3" id="KW-1185">Reference proteome</keyword>
<feature type="transmembrane region" description="Helical" evidence="1">
    <location>
        <begin position="39"/>
        <end position="59"/>
    </location>
</feature>